<sequence length="294" mass="34772">MKKVLKSLIQYPLYIISLLPFRVLYLLADFLYVVIYHVLKYRRTVVRVNLKNSFPEKTEEELKSIERKFYLNLVDIMVETLKMASMSASTLQKRLNITNKELIQNFYNQGRPVMIVTAHYGNWEWGSPIISSLYPDPCMVVYKPISDKNFEQILNGWRSRFGAIMVPMKSTLRALMTNKSNTFCLALVGDQTPVRSETQYFINFLNQRTAIFLGIEKIAMKMNIPVVYAHLDRVKRGFYECHLTTLFENPKETQEHQITEGHTRFLEQIIIKKPEMWLWSHKRWKFNELQGDVR</sequence>
<gene>
    <name evidence="8" type="ORF">B0I27_10435</name>
</gene>
<name>A0A2T0U5A9_9SPHI</name>
<dbReference type="GO" id="GO:0016746">
    <property type="term" value="F:acyltransferase activity"/>
    <property type="evidence" value="ECO:0007669"/>
    <property type="project" value="UniProtKB-KW"/>
</dbReference>
<keyword evidence="7" id="KW-0812">Transmembrane</keyword>
<comment type="subcellular location">
    <subcellularLocation>
        <location evidence="1">Cell inner membrane</location>
    </subcellularLocation>
</comment>
<evidence type="ECO:0000313" key="8">
    <source>
        <dbReference type="EMBL" id="PRY53028.1"/>
    </source>
</evidence>
<dbReference type="InterPro" id="IPR004960">
    <property type="entry name" value="LipA_acyltrans"/>
</dbReference>
<comment type="caution">
    <text evidence="8">The sequence shown here is derived from an EMBL/GenBank/DDBJ whole genome shotgun (WGS) entry which is preliminary data.</text>
</comment>
<evidence type="ECO:0000256" key="1">
    <source>
        <dbReference type="ARBA" id="ARBA00004533"/>
    </source>
</evidence>
<accession>A0A2T0U5A9</accession>
<evidence type="ECO:0000256" key="4">
    <source>
        <dbReference type="ARBA" id="ARBA00022679"/>
    </source>
</evidence>
<dbReference type="Proteomes" id="UP000238034">
    <property type="component" value="Unassembled WGS sequence"/>
</dbReference>
<evidence type="ECO:0000256" key="3">
    <source>
        <dbReference type="ARBA" id="ARBA00022519"/>
    </source>
</evidence>
<protein>
    <submittedName>
        <fullName evidence="8">KDO2-lipid IV(A) lauroyltransferase</fullName>
    </submittedName>
</protein>
<dbReference type="GO" id="GO:0009247">
    <property type="term" value="P:glycolipid biosynthetic process"/>
    <property type="evidence" value="ECO:0007669"/>
    <property type="project" value="UniProtKB-ARBA"/>
</dbReference>
<organism evidence="8 9">
    <name type="scientific">Arcticibacter pallidicorallinus</name>
    <dbReference type="NCBI Taxonomy" id="1259464"/>
    <lineage>
        <taxon>Bacteria</taxon>
        <taxon>Pseudomonadati</taxon>
        <taxon>Bacteroidota</taxon>
        <taxon>Sphingobacteriia</taxon>
        <taxon>Sphingobacteriales</taxon>
        <taxon>Sphingobacteriaceae</taxon>
        <taxon>Arcticibacter</taxon>
    </lineage>
</organism>
<dbReference type="PANTHER" id="PTHR30606">
    <property type="entry name" value="LIPID A BIOSYNTHESIS LAUROYL ACYLTRANSFERASE"/>
    <property type="match status" value="1"/>
</dbReference>
<feature type="transmembrane region" description="Helical" evidence="7">
    <location>
        <begin position="12"/>
        <end position="39"/>
    </location>
</feature>
<keyword evidence="3" id="KW-0997">Cell inner membrane</keyword>
<proteinExistence type="predicted"/>
<evidence type="ECO:0000256" key="7">
    <source>
        <dbReference type="SAM" id="Phobius"/>
    </source>
</evidence>
<keyword evidence="9" id="KW-1185">Reference proteome</keyword>
<dbReference type="EMBL" id="PVTH01000004">
    <property type="protein sequence ID" value="PRY53028.1"/>
    <property type="molecule type" value="Genomic_DNA"/>
</dbReference>
<keyword evidence="7" id="KW-1133">Transmembrane helix</keyword>
<keyword evidence="2" id="KW-1003">Cell membrane</keyword>
<dbReference type="RefSeq" id="WP_245925457.1">
    <property type="nucleotide sequence ID" value="NZ_PVTH01000004.1"/>
</dbReference>
<dbReference type="GO" id="GO:0005886">
    <property type="term" value="C:plasma membrane"/>
    <property type="evidence" value="ECO:0007669"/>
    <property type="project" value="UniProtKB-SubCell"/>
</dbReference>
<evidence type="ECO:0000256" key="2">
    <source>
        <dbReference type="ARBA" id="ARBA00022475"/>
    </source>
</evidence>
<keyword evidence="5 7" id="KW-0472">Membrane</keyword>
<dbReference type="PANTHER" id="PTHR30606:SF10">
    <property type="entry name" value="PHOSPHATIDYLINOSITOL MANNOSIDE ACYLTRANSFERASE"/>
    <property type="match status" value="1"/>
</dbReference>
<reference evidence="8 9" key="1">
    <citation type="submission" date="2018-03" db="EMBL/GenBank/DDBJ databases">
        <title>Genomic Encyclopedia of Type Strains, Phase III (KMG-III): the genomes of soil and plant-associated and newly described type strains.</title>
        <authorList>
            <person name="Whitman W."/>
        </authorList>
    </citation>
    <scope>NUCLEOTIDE SEQUENCE [LARGE SCALE GENOMIC DNA]</scope>
    <source>
        <strain evidence="8 9">CGMCC 1.9313</strain>
    </source>
</reference>
<dbReference type="CDD" id="cd07984">
    <property type="entry name" value="LPLAT_LABLAT-like"/>
    <property type="match status" value="1"/>
</dbReference>
<dbReference type="PIRSF" id="PIRSF026649">
    <property type="entry name" value="MsbB"/>
    <property type="match status" value="1"/>
</dbReference>
<dbReference type="Pfam" id="PF03279">
    <property type="entry name" value="Lip_A_acyltrans"/>
    <property type="match status" value="1"/>
</dbReference>
<keyword evidence="6" id="KW-0012">Acyltransferase</keyword>
<keyword evidence="4 8" id="KW-0808">Transferase</keyword>
<evidence type="ECO:0000256" key="5">
    <source>
        <dbReference type="ARBA" id="ARBA00023136"/>
    </source>
</evidence>
<dbReference type="AlphaFoldDB" id="A0A2T0U5A9"/>
<evidence type="ECO:0000256" key="6">
    <source>
        <dbReference type="ARBA" id="ARBA00023315"/>
    </source>
</evidence>
<evidence type="ECO:0000313" key="9">
    <source>
        <dbReference type="Proteomes" id="UP000238034"/>
    </source>
</evidence>